<gene>
    <name evidence="2" type="ORF">HPBE_LOCUS3313</name>
</gene>
<dbReference type="PANTHER" id="PTHR22954:SF3">
    <property type="entry name" value="PROTEIN CBG08539"/>
    <property type="match status" value="1"/>
</dbReference>
<evidence type="ECO:0000256" key="1">
    <source>
        <dbReference type="SAM" id="MobiDB-lite"/>
    </source>
</evidence>
<feature type="compositionally biased region" description="Polar residues" evidence="1">
    <location>
        <begin position="127"/>
        <end position="148"/>
    </location>
</feature>
<protein>
    <submittedName>
        <fullName evidence="4">LisH domain-containing protein</fullName>
    </submittedName>
</protein>
<dbReference type="PANTHER" id="PTHR22954">
    <property type="entry name" value="RETROVIRAL PROTEASE-RELATED"/>
    <property type="match status" value="1"/>
</dbReference>
<evidence type="ECO:0000313" key="4">
    <source>
        <dbReference type="WBParaSite" id="HPBE_0000331201-mRNA-1"/>
    </source>
</evidence>
<dbReference type="EMBL" id="UZAH01007943">
    <property type="protein sequence ID" value="VDO33484.1"/>
    <property type="molecule type" value="Genomic_DNA"/>
</dbReference>
<accession>A0A183FAX0</accession>
<name>A0A183FAX0_HELPZ</name>
<dbReference type="WBParaSite" id="HPBE_0000331201-mRNA-1">
    <property type="protein sequence ID" value="HPBE_0000331201-mRNA-1"/>
    <property type="gene ID" value="HPBE_0000331201"/>
</dbReference>
<feature type="region of interest" description="Disordered" evidence="1">
    <location>
        <begin position="22"/>
        <end position="49"/>
    </location>
</feature>
<proteinExistence type="predicted"/>
<organism evidence="3 4">
    <name type="scientific">Heligmosomoides polygyrus</name>
    <name type="common">Parasitic roundworm</name>
    <dbReference type="NCBI Taxonomy" id="6339"/>
    <lineage>
        <taxon>Eukaryota</taxon>
        <taxon>Metazoa</taxon>
        <taxon>Ecdysozoa</taxon>
        <taxon>Nematoda</taxon>
        <taxon>Chromadorea</taxon>
        <taxon>Rhabditida</taxon>
        <taxon>Rhabditina</taxon>
        <taxon>Rhabditomorpha</taxon>
        <taxon>Strongyloidea</taxon>
        <taxon>Heligmosomidae</taxon>
        <taxon>Heligmosomoides</taxon>
    </lineage>
</organism>
<feature type="region of interest" description="Disordered" evidence="1">
    <location>
        <begin position="124"/>
        <end position="202"/>
    </location>
</feature>
<evidence type="ECO:0000313" key="2">
    <source>
        <dbReference type="EMBL" id="VDO33484.1"/>
    </source>
</evidence>
<dbReference type="AlphaFoldDB" id="A0A183FAX0"/>
<sequence>MSTIGATKAQITKTVNSLRKALEEAERHLAPAPDGSRASPDESTGSGREFNINYHAQYIRSLLKRLEDRWDGAHALAEGQASPEEEASVLGDFQSHWDANACDQLMADAERLLARVKAAQDMGIPSAPSSALSRSNTEVEAFNRTQGESGLPAPPIPIQQHYMNGAFPPSAATPMGLPSPLRQDGAAQGQAPPTAVYQAPPPSQLQADQYSYNSNQYIKLPPFELPDFSGEIHSFPEFWELFTAAVHNNNSVPAITKFLYLRGKLKGDALKLISALQLTEVNYSEAIKILTNTYLRPEPLRNKLQRQLEAVPPAHRSPLSQRTTFFFFFSRAFSPAQSQGPLFL</sequence>
<dbReference type="Pfam" id="PF03564">
    <property type="entry name" value="DUF1759"/>
    <property type="match status" value="1"/>
</dbReference>
<keyword evidence="3" id="KW-1185">Reference proteome</keyword>
<dbReference type="OrthoDB" id="6778137at2759"/>
<reference evidence="2 3" key="1">
    <citation type="submission" date="2018-11" db="EMBL/GenBank/DDBJ databases">
        <authorList>
            <consortium name="Pathogen Informatics"/>
        </authorList>
    </citation>
    <scope>NUCLEOTIDE SEQUENCE [LARGE SCALE GENOMIC DNA]</scope>
</reference>
<evidence type="ECO:0000313" key="3">
    <source>
        <dbReference type="Proteomes" id="UP000050761"/>
    </source>
</evidence>
<dbReference type="Proteomes" id="UP000050761">
    <property type="component" value="Unassembled WGS sequence"/>
</dbReference>
<dbReference type="InterPro" id="IPR005312">
    <property type="entry name" value="DUF1759"/>
</dbReference>
<reference evidence="4" key="2">
    <citation type="submission" date="2019-09" db="UniProtKB">
        <authorList>
            <consortium name="WormBaseParasite"/>
        </authorList>
    </citation>
    <scope>IDENTIFICATION</scope>
</reference>
<accession>A0A3P7VFR6</accession>